<evidence type="ECO:0000313" key="4">
    <source>
        <dbReference type="Proteomes" id="UP000276215"/>
    </source>
</evidence>
<dbReference type="Gene3D" id="3.30.710.10">
    <property type="entry name" value="Potassium Channel Kv1.1, Chain A"/>
    <property type="match status" value="1"/>
</dbReference>
<name>A0A3N4ISR6_9PEZI</name>
<dbReference type="InterPro" id="IPR011333">
    <property type="entry name" value="SKP1/BTB/POZ_sf"/>
</dbReference>
<evidence type="ECO:0000259" key="2">
    <source>
        <dbReference type="PROSITE" id="PS50097"/>
    </source>
</evidence>
<evidence type="ECO:0000256" key="1">
    <source>
        <dbReference type="SAM" id="MobiDB-lite"/>
    </source>
</evidence>
<feature type="domain" description="BTB" evidence="2">
    <location>
        <begin position="20"/>
        <end position="89"/>
    </location>
</feature>
<dbReference type="InterPro" id="IPR000210">
    <property type="entry name" value="BTB/POZ_dom"/>
</dbReference>
<sequence length="238" mass="27378">MASTSSAKHPPKYKEFLFDRTVTLCVGPHRKRMEIHKKLLASISPELNKHVNNDMKEGIEGIIYLPDDEEEVLTLFTEWAYTGEYSYEDDKPVVIPHKSKQSKQNPWQNLRMHLRLYVFSDKFNISTLKKLAGSKFHENISPIAPHTDEDAVGLLMVIKFAFDNLPDSDPTLKFLAQYASWKLALLRGREGFNQLILTQAAFMKELLVNLTGLPTKPMPPHTYPHLQPPTRPRRGPWD</sequence>
<dbReference type="STRING" id="1336337.A0A3N4ISR6"/>
<dbReference type="PANTHER" id="PTHR47843:SF2">
    <property type="entry name" value="BTB DOMAIN-CONTAINING PROTEIN"/>
    <property type="match status" value="1"/>
</dbReference>
<dbReference type="AlphaFoldDB" id="A0A3N4ISR6"/>
<dbReference type="CDD" id="cd18186">
    <property type="entry name" value="BTB_POZ_ZBTB_KLHL-like"/>
    <property type="match status" value="1"/>
</dbReference>
<proteinExistence type="predicted"/>
<organism evidence="3 4">
    <name type="scientific">Choiromyces venosus 120613-1</name>
    <dbReference type="NCBI Taxonomy" id="1336337"/>
    <lineage>
        <taxon>Eukaryota</taxon>
        <taxon>Fungi</taxon>
        <taxon>Dikarya</taxon>
        <taxon>Ascomycota</taxon>
        <taxon>Pezizomycotina</taxon>
        <taxon>Pezizomycetes</taxon>
        <taxon>Pezizales</taxon>
        <taxon>Tuberaceae</taxon>
        <taxon>Choiromyces</taxon>
    </lineage>
</organism>
<feature type="compositionally biased region" description="Pro residues" evidence="1">
    <location>
        <begin position="218"/>
        <end position="230"/>
    </location>
</feature>
<feature type="region of interest" description="Disordered" evidence="1">
    <location>
        <begin position="218"/>
        <end position="238"/>
    </location>
</feature>
<dbReference type="SUPFAM" id="SSF54695">
    <property type="entry name" value="POZ domain"/>
    <property type="match status" value="1"/>
</dbReference>
<protein>
    <recommendedName>
        <fullName evidence="2">BTB domain-containing protein</fullName>
    </recommendedName>
</protein>
<dbReference type="PANTHER" id="PTHR47843">
    <property type="entry name" value="BTB DOMAIN-CONTAINING PROTEIN-RELATED"/>
    <property type="match status" value="1"/>
</dbReference>
<accession>A0A3N4ISR6</accession>
<dbReference type="EMBL" id="ML120601">
    <property type="protein sequence ID" value="RPA89222.1"/>
    <property type="molecule type" value="Genomic_DNA"/>
</dbReference>
<dbReference type="OrthoDB" id="6359816at2759"/>
<dbReference type="PROSITE" id="PS50097">
    <property type="entry name" value="BTB"/>
    <property type="match status" value="1"/>
</dbReference>
<gene>
    <name evidence="3" type="ORF">L873DRAFT_1755295</name>
</gene>
<dbReference type="Proteomes" id="UP000276215">
    <property type="component" value="Unassembled WGS sequence"/>
</dbReference>
<keyword evidence="4" id="KW-1185">Reference proteome</keyword>
<evidence type="ECO:0000313" key="3">
    <source>
        <dbReference type="EMBL" id="RPA89222.1"/>
    </source>
</evidence>
<reference evidence="3 4" key="1">
    <citation type="journal article" date="2018" name="Nat. Ecol. Evol.">
        <title>Pezizomycetes genomes reveal the molecular basis of ectomycorrhizal truffle lifestyle.</title>
        <authorList>
            <person name="Murat C."/>
            <person name="Payen T."/>
            <person name="Noel B."/>
            <person name="Kuo A."/>
            <person name="Morin E."/>
            <person name="Chen J."/>
            <person name="Kohler A."/>
            <person name="Krizsan K."/>
            <person name="Balestrini R."/>
            <person name="Da Silva C."/>
            <person name="Montanini B."/>
            <person name="Hainaut M."/>
            <person name="Levati E."/>
            <person name="Barry K.W."/>
            <person name="Belfiori B."/>
            <person name="Cichocki N."/>
            <person name="Clum A."/>
            <person name="Dockter R.B."/>
            <person name="Fauchery L."/>
            <person name="Guy J."/>
            <person name="Iotti M."/>
            <person name="Le Tacon F."/>
            <person name="Lindquist E.A."/>
            <person name="Lipzen A."/>
            <person name="Malagnac F."/>
            <person name="Mello A."/>
            <person name="Molinier V."/>
            <person name="Miyauchi S."/>
            <person name="Poulain J."/>
            <person name="Riccioni C."/>
            <person name="Rubini A."/>
            <person name="Sitrit Y."/>
            <person name="Splivallo R."/>
            <person name="Traeger S."/>
            <person name="Wang M."/>
            <person name="Zifcakova L."/>
            <person name="Wipf D."/>
            <person name="Zambonelli A."/>
            <person name="Paolocci F."/>
            <person name="Nowrousian M."/>
            <person name="Ottonello S."/>
            <person name="Baldrian P."/>
            <person name="Spatafora J.W."/>
            <person name="Henrissat B."/>
            <person name="Nagy L.G."/>
            <person name="Aury J.M."/>
            <person name="Wincker P."/>
            <person name="Grigoriev I.V."/>
            <person name="Bonfante P."/>
            <person name="Martin F.M."/>
        </authorList>
    </citation>
    <scope>NUCLEOTIDE SEQUENCE [LARGE SCALE GENOMIC DNA]</scope>
    <source>
        <strain evidence="3 4">120613-1</strain>
    </source>
</reference>